<evidence type="ECO:0000256" key="1">
    <source>
        <dbReference type="SAM" id="Phobius"/>
    </source>
</evidence>
<dbReference type="Proteomes" id="UP000198287">
    <property type="component" value="Unassembled WGS sequence"/>
</dbReference>
<dbReference type="EMBL" id="LNIX01000007">
    <property type="protein sequence ID" value="OXA51612.1"/>
    <property type="molecule type" value="Genomic_DNA"/>
</dbReference>
<gene>
    <name evidence="2" type="ORF">Fcan01_13475</name>
</gene>
<keyword evidence="1" id="KW-0812">Transmembrane</keyword>
<reference evidence="2 3" key="1">
    <citation type="submission" date="2015-12" db="EMBL/GenBank/DDBJ databases">
        <title>The genome of Folsomia candida.</title>
        <authorList>
            <person name="Faddeeva A."/>
            <person name="Derks M.F."/>
            <person name="Anvar Y."/>
            <person name="Smit S."/>
            <person name="Van Straalen N."/>
            <person name="Roelofs D."/>
        </authorList>
    </citation>
    <scope>NUCLEOTIDE SEQUENCE [LARGE SCALE GENOMIC DNA]</scope>
    <source>
        <strain evidence="2 3">VU population</strain>
        <tissue evidence="2">Whole body</tissue>
    </source>
</reference>
<evidence type="ECO:0000313" key="2">
    <source>
        <dbReference type="EMBL" id="OXA51612.1"/>
    </source>
</evidence>
<dbReference type="AlphaFoldDB" id="A0A226E1L7"/>
<name>A0A226E1L7_FOLCA</name>
<protein>
    <submittedName>
        <fullName evidence="2">Uncharacterized protein</fullName>
    </submittedName>
</protein>
<comment type="caution">
    <text evidence="2">The sequence shown here is derived from an EMBL/GenBank/DDBJ whole genome shotgun (WGS) entry which is preliminary data.</text>
</comment>
<sequence length="139" mass="15564">MGFSLLFSEGRTLSKVGLNIFLEDHNHGQSFNLSPGVVREPVCRHNFWLLLSSDDDHFFFPVVVVLVLLMSSLLHGRFQHKTNYCDALSEWKKLVRGLESLVHPGNSSSPQKSEWISLIWSSEGCDIITTASMAATTTL</sequence>
<organism evidence="2 3">
    <name type="scientific">Folsomia candida</name>
    <name type="common">Springtail</name>
    <dbReference type="NCBI Taxonomy" id="158441"/>
    <lineage>
        <taxon>Eukaryota</taxon>
        <taxon>Metazoa</taxon>
        <taxon>Ecdysozoa</taxon>
        <taxon>Arthropoda</taxon>
        <taxon>Hexapoda</taxon>
        <taxon>Collembola</taxon>
        <taxon>Entomobryomorpha</taxon>
        <taxon>Isotomoidea</taxon>
        <taxon>Isotomidae</taxon>
        <taxon>Proisotominae</taxon>
        <taxon>Folsomia</taxon>
    </lineage>
</organism>
<proteinExistence type="predicted"/>
<keyword evidence="1" id="KW-0472">Membrane</keyword>
<feature type="transmembrane region" description="Helical" evidence="1">
    <location>
        <begin position="58"/>
        <end position="74"/>
    </location>
</feature>
<accession>A0A226E1L7</accession>
<evidence type="ECO:0000313" key="3">
    <source>
        <dbReference type="Proteomes" id="UP000198287"/>
    </source>
</evidence>
<keyword evidence="1" id="KW-1133">Transmembrane helix</keyword>
<keyword evidence="3" id="KW-1185">Reference proteome</keyword>